<gene>
    <name evidence="8" type="ORF">G5C65_26355</name>
</gene>
<evidence type="ECO:0000313" key="9">
    <source>
        <dbReference type="Proteomes" id="UP000477722"/>
    </source>
</evidence>
<dbReference type="EMBL" id="JAAKZZ010000357">
    <property type="protein sequence ID" value="NGO71811.1"/>
    <property type="molecule type" value="Genomic_DNA"/>
</dbReference>
<dbReference type="Proteomes" id="UP000477722">
    <property type="component" value="Unassembled WGS sequence"/>
</dbReference>
<keyword evidence="1" id="KW-0596">Phosphopantetheine</keyword>
<evidence type="ECO:0000256" key="6">
    <source>
        <dbReference type="ARBA" id="ARBA00023315"/>
    </source>
</evidence>
<evidence type="ECO:0000256" key="5">
    <source>
        <dbReference type="ARBA" id="ARBA00023268"/>
    </source>
</evidence>
<dbReference type="PROSITE" id="PS50075">
    <property type="entry name" value="CARRIER"/>
    <property type="match status" value="1"/>
</dbReference>
<keyword evidence="5" id="KW-0511">Multifunctional enzyme</keyword>
<dbReference type="GO" id="GO:0004312">
    <property type="term" value="F:fatty acid synthase activity"/>
    <property type="evidence" value="ECO:0007669"/>
    <property type="project" value="TreeGrafter"/>
</dbReference>
<name>A0A6G4X568_9ACTN</name>
<dbReference type="PROSITE" id="PS00012">
    <property type="entry name" value="PHOSPHOPANTETHEINE"/>
    <property type="match status" value="1"/>
</dbReference>
<dbReference type="InterPro" id="IPR036736">
    <property type="entry name" value="ACP-like_sf"/>
</dbReference>
<keyword evidence="3 8" id="KW-0808">Transferase</keyword>
<dbReference type="PANTHER" id="PTHR43775">
    <property type="entry name" value="FATTY ACID SYNTHASE"/>
    <property type="match status" value="1"/>
</dbReference>
<dbReference type="InterPro" id="IPR020806">
    <property type="entry name" value="PKS_PP-bd"/>
</dbReference>
<dbReference type="SMART" id="SM00823">
    <property type="entry name" value="PKS_PP"/>
    <property type="match status" value="1"/>
</dbReference>
<dbReference type="InterPro" id="IPR006162">
    <property type="entry name" value="Ppantetheine_attach_site"/>
</dbReference>
<dbReference type="Gene3D" id="3.40.366.10">
    <property type="entry name" value="Malonyl-Coenzyme A Acyl Carrier Protein, domain 2"/>
    <property type="match status" value="1"/>
</dbReference>
<evidence type="ECO:0000313" key="8">
    <source>
        <dbReference type="EMBL" id="NGO71811.1"/>
    </source>
</evidence>
<dbReference type="SUPFAM" id="SSF55048">
    <property type="entry name" value="Probable ACP-binding domain of malonyl-CoA ACP transacylase"/>
    <property type="match status" value="1"/>
</dbReference>
<sequence>MAYDDGVPRGVTGDSPGADVPVPWILGAASEDELAGKAELLAEHLTAHPELDPLDVGYSLAVHRTPERHRAAILGTRREDFQRGLAALAAGDLAPGVLRGIADAPGKAAFVYPGMGAQWAGMAVELLEQSPEFHRHLASLDELHAPIAGWSMLEVLRGEDPGWLERIDVVQPILFATAVALTELWRSLGVRPDSVVGHSIGELAAGCISGVYSREDAMRAALEWGQAQHRLYGTGKVAVAQGGRDLLMDPPHPWSVWFGGMNGAQSVLLSGEWDAMDACLAHLRETGVRVNEANGVHLPAHSPMIDAIYPEMRENFGRIAASDPGIPMFSALQGRRLESGEVDREFYCRVLRLPVRFDEAVRAAAEADHRFFVEIGPHPLLVAAIDQTAPGADVVGSIQRGDAGLHKMLSGLCELYVRGLDVDWSAMFAGRGGQFVELPRDARIRTPRRTHQAHQGQEKAMLDLVREQVSSVLGLEKQIDVRVSFSDLGLDSLTAVELRNRLVGVLGVSLPVTM</sequence>
<dbReference type="Pfam" id="PF00550">
    <property type="entry name" value="PP-binding"/>
    <property type="match status" value="1"/>
</dbReference>
<accession>A0A6G4X568</accession>
<evidence type="ECO:0000256" key="2">
    <source>
        <dbReference type="ARBA" id="ARBA00022553"/>
    </source>
</evidence>
<keyword evidence="2" id="KW-0597">Phosphoprotein</keyword>
<keyword evidence="4" id="KW-0045">Antibiotic biosynthesis</keyword>
<dbReference type="RefSeq" id="WP_165301438.1">
    <property type="nucleotide sequence ID" value="NZ_JAAKZZ010000357.1"/>
</dbReference>
<evidence type="ECO:0000256" key="1">
    <source>
        <dbReference type="ARBA" id="ARBA00022450"/>
    </source>
</evidence>
<dbReference type="Gene3D" id="3.30.70.3290">
    <property type="match status" value="1"/>
</dbReference>
<dbReference type="SUPFAM" id="SSF52151">
    <property type="entry name" value="FabD/lysophospholipase-like"/>
    <property type="match status" value="1"/>
</dbReference>
<feature type="domain" description="Carrier" evidence="7">
    <location>
        <begin position="456"/>
        <end position="514"/>
    </location>
</feature>
<dbReference type="InterPro" id="IPR001227">
    <property type="entry name" value="Ac_transferase_dom_sf"/>
</dbReference>
<dbReference type="GO" id="GO:0017000">
    <property type="term" value="P:antibiotic biosynthetic process"/>
    <property type="evidence" value="ECO:0007669"/>
    <property type="project" value="UniProtKB-KW"/>
</dbReference>
<dbReference type="InterPro" id="IPR050091">
    <property type="entry name" value="PKS_NRPS_Biosynth_Enz"/>
</dbReference>
<keyword evidence="6 8" id="KW-0012">Acyltransferase</keyword>
<reference evidence="8 9" key="1">
    <citation type="submission" date="2020-02" db="EMBL/GenBank/DDBJ databases">
        <title>Whole-genome analyses of novel actinobacteria.</title>
        <authorList>
            <person name="Sahin N."/>
            <person name="Tatar D."/>
        </authorList>
    </citation>
    <scope>NUCLEOTIDE SEQUENCE [LARGE SCALE GENOMIC DNA]</scope>
    <source>
        <strain evidence="8 9">SB3404</strain>
    </source>
</reference>
<dbReference type="InterPro" id="IPR016035">
    <property type="entry name" value="Acyl_Trfase/lysoPLipase"/>
</dbReference>
<dbReference type="InterPro" id="IPR014043">
    <property type="entry name" value="Acyl_transferase_dom"/>
</dbReference>
<dbReference type="GO" id="GO:0006633">
    <property type="term" value="P:fatty acid biosynthetic process"/>
    <property type="evidence" value="ECO:0007669"/>
    <property type="project" value="TreeGrafter"/>
</dbReference>
<keyword evidence="9" id="KW-1185">Reference proteome</keyword>
<dbReference type="Gene3D" id="1.10.1200.10">
    <property type="entry name" value="ACP-like"/>
    <property type="match status" value="1"/>
</dbReference>
<dbReference type="Pfam" id="PF00698">
    <property type="entry name" value="Acyl_transf_1"/>
    <property type="match status" value="1"/>
</dbReference>
<protein>
    <submittedName>
        <fullName evidence="8">Acyltransferase domain-containing protein</fullName>
    </submittedName>
</protein>
<dbReference type="Pfam" id="PF22621">
    <property type="entry name" value="CurL-like_PKS_C"/>
    <property type="match status" value="1"/>
</dbReference>
<feature type="non-terminal residue" evidence="8">
    <location>
        <position position="514"/>
    </location>
</feature>
<evidence type="ECO:0000256" key="4">
    <source>
        <dbReference type="ARBA" id="ARBA00023194"/>
    </source>
</evidence>
<dbReference type="InterPro" id="IPR016036">
    <property type="entry name" value="Malonyl_transacylase_ACP-bd"/>
</dbReference>
<organism evidence="8 9">
    <name type="scientific">Streptomyces boncukensis</name>
    <dbReference type="NCBI Taxonomy" id="2711219"/>
    <lineage>
        <taxon>Bacteria</taxon>
        <taxon>Bacillati</taxon>
        <taxon>Actinomycetota</taxon>
        <taxon>Actinomycetes</taxon>
        <taxon>Kitasatosporales</taxon>
        <taxon>Streptomycetaceae</taxon>
        <taxon>Streptomyces</taxon>
    </lineage>
</organism>
<dbReference type="SMART" id="SM00827">
    <property type="entry name" value="PKS_AT"/>
    <property type="match status" value="1"/>
</dbReference>
<dbReference type="AlphaFoldDB" id="A0A6G4X568"/>
<dbReference type="SUPFAM" id="SSF47336">
    <property type="entry name" value="ACP-like"/>
    <property type="match status" value="1"/>
</dbReference>
<comment type="caution">
    <text evidence="8">The sequence shown here is derived from an EMBL/GenBank/DDBJ whole genome shotgun (WGS) entry which is preliminary data.</text>
</comment>
<proteinExistence type="predicted"/>
<evidence type="ECO:0000256" key="3">
    <source>
        <dbReference type="ARBA" id="ARBA00022679"/>
    </source>
</evidence>
<dbReference type="InterPro" id="IPR009081">
    <property type="entry name" value="PP-bd_ACP"/>
</dbReference>
<evidence type="ECO:0000259" key="7">
    <source>
        <dbReference type="PROSITE" id="PS50075"/>
    </source>
</evidence>
<dbReference type="PANTHER" id="PTHR43775:SF51">
    <property type="entry name" value="INACTIVE PHENOLPHTHIOCEROL SYNTHESIS POLYKETIDE SYNTHASE TYPE I PKS1-RELATED"/>
    <property type="match status" value="1"/>
</dbReference>
<dbReference type="GO" id="GO:0031177">
    <property type="term" value="F:phosphopantetheine binding"/>
    <property type="evidence" value="ECO:0007669"/>
    <property type="project" value="InterPro"/>
</dbReference>